<evidence type="ECO:0008006" key="3">
    <source>
        <dbReference type="Google" id="ProtNLM"/>
    </source>
</evidence>
<dbReference type="InterPro" id="IPR052818">
    <property type="entry name" value="NEDD1_Spindle_Assembly"/>
</dbReference>
<name>A0A9W7YHG0_9FUNG</name>
<comment type="caution">
    <text evidence="1">The sequence shown here is derived from an EMBL/GenBank/DDBJ whole genome shotgun (WGS) entry which is preliminary data.</text>
</comment>
<dbReference type="InterPro" id="IPR015943">
    <property type="entry name" value="WD40/YVTN_repeat-like_dom_sf"/>
</dbReference>
<dbReference type="GO" id="GO:0007020">
    <property type="term" value="P:microtubule nucleation"/>
    <property type="evidence" value="ECO:0007669"/>
    <property type="project" value="TreeGrafter"/>
</dbReference>
<dbReference type="PANTHER" id="PTHR44414:SF1">
    <property type="entry name" value="PROTEIN NEDD1"/>
    <property type="match status" value="1"/>
</dbReference>
<dbReference type="GO" id="GO:0005737">
    <property type="term" value="C:cytoplasm"/>
    <property type="evidence" value="ECO:0007669"/>
    <property type="project" value="TreeGrafter"/>
</dbReference>
<dbReference type="GO" id="GO:0000922">
    <property type="term" value="C:spindle pole"/>
    <property type="evidence" value="ECO:0007669"/>
    <property type="project" value="TreeGrafter"/>
</dbReference>
<accession>A0A9W7YHG0</accession>
<keyword evidence="2" id="KW-1185">Reference proteome</keyword>
<dbReference type="SUPFAM" id="SSF50978">
    <property type="entry name" value="WD40 repeat-like"/>
    <property type="match status" value="1"/>
</dbReference>
<dbReference type="OrthoDB" id="1602884at2759"/>
<dbReference type="GO" id="GO:0005814">
    <property type="term" value="C:centriole"/>
    <property type="evidence" value="ECO:0007669"/>
    <property type="project" value="TreeGrafter"/>
</dbReference>
<dbReference type="InterPro" id="IPR001680">
    <property type="entry name" value="WD40_rpt"/>
</dbReference>
<dbReference type="EMBL" id="JANBOI010000005">
    <property type="protein sequence ID" value="KAJ1736002.1"/>
    <property type="molecule type" value="Genomic_DNA"/>
</dbReference>
<organism evidence="1 2">
    <name type="scientific">Coemansia biformis</name>
    <dbReference type="NCBI Taxonomy" id="1286918"/>
    <lineage>
        <taxon>Eukaryota</taxon>
        <taxon>Fungi</taxon>
        <taxon>Fungi incertae sedis</taxon>
        <taxon>Zoopagomycota</taxon>
        <taxon>Kickxellomycotina</taxon>
        <taxon>Kickxellomycetes</taxon>
        <taxon>Kickxellales</taxon>
        <taxon>Kickxellaceae</taxon>
        <taxon>Coemansia</taxon>
    </lineage>
</organism>
<dbReference type="PANTHER" id="PTHR44414">
    <property type="entry name" value="PROTEIN NEDD1"/>
    <property type="match status" value="1"/>
</dbReference>
<dbReference type="SMART" id="SM00320">
    <property type="entry name" value="WD40"/>
    <property type="match status" value="5"/>
</dbReference>
<feature type="non-terminal residue" evidence="1">
    <location>
        <position position="327"/>
    </location>
</feature>
<dbReference type="Gene3D" id="2.130.10.10">
    <property type="entry name" value="YVTN repeat-like/Quinoprotein amine dehydrogenase"/>
    <property type="match status" value="2"/>
</dbReference>
<dbReference type="AlphaFoldDB" id="A0A9W7YHG0"/>
<dbReference type="GO" id="GO:0043015">
    <property type="term" value="F:gamma-tubulin binding"/>
    <property type="evidence" value="ECO:0007669"/>
    <property type="project" value="TreeGrafter"/>
</dbReference>
<dbReference type="Proteomes" id="UP001143981">
    <property type="component" value="Unassembled WGS sequence"/>
</dbReference>
<dbReference type="GO" id="GO:0036064">
    <property type="term" value="C:ciliary basal body"/>
    <property type="evidence" value="ECO:0007669"/>
    <property type="project" value="TreeGrafter"/>
</dbReference>
<dbReference type="InterPro" id="IPR036322">
    <property type="entry name" value="WD40_repeat_dom_sf"/>
</dbReference>
<evidence type="ECO:0000313" key="1">
    <source>
        <dbReference type="EMBL" id="KAJ1736002.1"/>
    </source>
</evidence>
<protein>
    <recommendedName>
        <fullName evidence="3">WD40 repeat-like protein</fullName>
    </recommendedName>
</protein>
<gene>
    <name evidence="1" type="ORF">LPJ61_000219</name>
</gene>
<dbReference type="GO" id="GO:0000278">
    <property type="term" value="P:mitotic cell cycle"/>
    <property type="evidence" value="ECO:0007669"/>
    <property type="project" value="TreeGrafter"/>
</dbReference>
<evidence type="ECO:0000313" key="2">
    <source>
        <dbReference type="Proteomes" id="UP001143981"/>
    </source>
</evidence>
<proteinExistence type="predicted"/>
<sequence>MRGLTPRASSSTAGQRCVIAKATYAADAATDAIEGITSVSWAASGKTFVAAGKGTAIRQYGWTGEVLQDIRPEREAERAGLMHVAAVRHYGETSNALFIANNVARQVRRWDFVRRDYTAVCQTHNSAISCMDVCAKKRLVASATASGGEIALFNLLHNTRNDLRSATHKALTCIGIAPGHRSLVAVGSEDGLVQVFDAARSGAVPQQTLARVHSAPLRGIAFHPLSHSTLITAGLDRRVVVTDTNGYSGATRAKGALEILSKAPLTCLSRSQDPCVIGVGTIDGDVLVYDARMPVAPLWHARVRSGHAVVSMDLVQGSTAESASSSR</sequence>
<reference evidence="1" key="1">
    <citation type="submission" date="2022-07" db="EMBL/GenBank/DDBJ databases">
        <title>Phylogenomic reconstructions and comparative analyses of Kickxellomycotina fungi.</title>
        <authorList>
            <person name="Reynolds N.K."/>
            <person name="Stajich J.E."/>
            <person name="Barry K."/>
            <person name="Grigoriev I.V."/>
            <person name="Crous P."/>
            <person name="Smith M.E."/>
        </authorList>
    </citation>
    <scope>NUCLEOTIDE SEQUENCE</scope>
    <source>
        <strain evidence="1">BCRC 34381</strain>
    </source>
</reference>